<dbReference type="EMBL" id="L33994">
    <property type="protein sequence ID" value="AAA74368.1"/>
    <property type="molecule type" value="Genomic_DNA"/>
</dbReference>
<feature type="non-terminal residue" evidence="2">
    <location>
        <position position="1"/>
    </location>
</feature>
<organism evidence="2">
    <name type="scientific">Homo sapiens</name>
    <name type="common">Human</name>
    <dbReference type="NCBI Taxonomy" id="9606"/>
    <lineage>
        <taxon>Eukaryota</taxon>
        <taxon>Metazoa</taxon>
        <taxon>Chordata</taxon>
        <taxon>Craniata</taxon>
        <taxon>Vertebrata</taxon>
        <taxon>Euteleostomi</taxon>
        <taxon>Mammalia</taxon>
        <taxon>Eutheria</taxon>
        <taxon>Euarchontoglires</taxon>
        <taxon>Primates</taxon>
        <taxon>Haplorrhini</taxon>
        <taxon>Catarrhini</taxon>
        <taxon>Hominidae</taxon>
        <taxon>Homo</taxon>
    </lineage>
</organism>
<feature type="compositionally biased region" description="Basic and acidic residues" evidence="1">
    <location>
        <begin position="46"/>
        <end position="59"/>
    </location>
</feature>
<dbReference type="AlphaFoldDB" id="Q14070"/>
<feature type="region of interest" description="Disordered" evidence="1">
    <location>
        <begin position="1"/>
        <end position="70"/>
    </location>
</feature>
<evidence type="ECO:0000313" key="2">
    <source>
        <dbReference type="EMBL" id="AAA74368.1"/>
    </source>
</evidence>
<dbReference type="PeptideAtlas" id="Q14070"/>
<protein>
    <submittedName>
        <fullName evidence="2">(clone E35) gene from CpG-enriched DNA</fullName>
    </submittedName>
</protein>
<evidence type="ECO:0000256" key="1">
    <source>
        <dbReference type="SAM" id="MobiDB-lite"/>
    </source>
</evidence>
<sequence>RGGYLCLPRRRSTGAPNWTDAEMRGSCWSGRSSSTSSSRPSATQGVREDGQQALRDDRLAQLGRRSRSRS</sequence>
<accession>Q14070</accession>
<name>Q14070_HUMAN</name>
<proteinExistence type="predicted"/>
<feature type="compositionally biased region" description="Low complexity" evidence="1">
    <location>
        <begin position="24"/>
        <end position="41"/>
    </location>
</feature>
<reference evidence="2" key="1">
    <citation type="journal article" date="1994" name="Hum. Mol. Genet.">
        <title>Selection of cDNAs using chromosome-specific genomic clones: application to human chromosome 13.</title>
        <authorList>
            <person name="Bonaldo M.F."/>
            <person name="Yu M.T."/>
            <person name="Jelenc P."/>
            <person name="Brown S."/>
            <person name="Su L."/>
            <person name="Lawton L."/>
            <person name="Deaven L."/>
            <person name="Efstratiadis A."/>
            <person name="Warburton D."/>
            <person name="Soares M.B."/>
        </authorList>
    </citation>
    <scope>NUCLEOTIDE SEQUENCE</scope>
</reference>
<feature type="non-terminal residue" evidence="2">
    <location>
        <position position="70"/>
    </location>
</feature>